<dbReference type="Pfam" id="PF00106">
    <property type="entry name" value="adh_short"/>
    <property type="match status" value="1"/>
</dbReference>
<dbReference type="Proteomes" id="UP000550729">
    <property type="component" value="Unassembled WGS sequence"/>
</dbReference>
<dbReference type="InterPro" id="IPR036291">
    <property type="entry name" value="NAD(P)-bd_dom_sf"/>
</dbReference>
<dbReference type="AlphaFoldDB" id="A0A848KX53"/>
<keyword evidence="3" id="KW-1185">Reference proteome</keyword>
<dbReference type="GO" id="GO:0016491">
    <property type="term" value="F:oxidoreductase activity"/>
    <property type="evidence" value="ECO:0007669"/>
    <property type="project" value="UniProtKB-KW"/>
</dbReference>
<name>A0A848KX53_9ACTN</name>
<gene>
    <name evidence="2" type="ORF">HH308_18510</name>
</gene>
<organism evidence="2 3">
    <name type="scientific">Gordonia asplenii</name>
    <dbReference type="NCBI Taxonomy" id="2725283"/>
    <lineage>
        <taxon>Bacteria</taxon>
        <taxon>Bacillati</taxon>
        <taxon>Actinomycetota</taxon>
        <taxon>Actinomycetes</taxon>
        <taxon>Mycobacteriales</taxon>
        <taxon>Gordoniaceae</taxon>
        <taxon>Gordonia</taxon>
    </lineage>
</organism>
<dbReference type="Gene3D" id="3.40.50.720">
    <property type="entry name" value="NAD(P)-binding Rossmann-like Domain"/>
    <property type="match status" value="1"/>
</dbReference>
<dbReference type="InterPro" id="IPR002347">
    <property type="entry name" value="SDR_fam"/>
</dbReference>
<dbReference type="PANTHER" id="PTHR43157">
    <property type="entry name" value="PHOSPHATIDYLINOSITOL-GLYCAN BIOSYNTHESIS CLASS F PROTEIN-RELATED"/>
    <property type="match status" value="1"/>
</dbReference>
<dbReference type="SUPFAM" id="SSF51735">
    <property type="entry name" value="NAD(P)-binding Rossmann-fold domains"/>
    <property type="match status" value="1"/>
</dbReference>
<comment type="caution">
    <text evidence="2">The sequence shown here is derived from an EMBL/GenBank/DDBJ whole genome shotgun (WGS) entry which is preliminary data.</text>
</comment>
<evidence type="ECO:0000313" key="3">
    <source>
        <dbReference type="Proteomes" id="UP000550729"/>
    </source>
</evidence>
<dbReference type="RefSeq" id="WP_170195703.1">
    <property type="nucleotide sequence ID" value="NZ_JABBNB010000020.1"/>
</dbReference>
<dbReference type="EMBL" id="JABBNB010000020">
    <property type="protein sequence ID" value="NMO03210.1"/>
    <property type="molecule type" value="Genomic_DNA"/>
</dbReference>
<reference evidence="2 3" key="1">
    <citation type="submission" date="2020-04" db="EMBL/GenBank/DDBJ databases">
        <title>Gordonia sp. nov. TBRC 11910.</title>
        <authorList>
            <person name="Suriyachadkun C."/>
        </authorList>
    </citation>
    <scope>NUCLEOTIDE SEQUENCE [LARGE SCALE GENOMIC DNA]</scope>
    <source>
        <strain evidence="2 3">TBRC 11910</strain>
    </source>
</reference>
<evidence type="ECO:0000256" key="1">
    <source>
        <dbReference type="ARBA" id="ARBA00023002"/>
    </source>
</evidence>
<evidence type="ECO:0000313" key="2">
    <source>
        <dbReference type="EMBL" id="NMO03210.1"/>
    </source>
</evidence>
<dbReference type="PANTHER" id="PTHR43157:SF31">
    <property type="entry name" value="PHOSPHATIDYLINOSITOL-GLYCAN BIOSYNTHESIS CLASS F PROTEIN"/>
    <property type="match status" value="1"/>
</dbReference>
<proteinExistence type="predicted"/>
<dbReference type="PRINTS" id="PR00081">
    <property type="entry name" value="GDHRDH"/>
</dbReference>
<accession>A0A848KX53</accession>
<sequence length="274" mass="28945">MSRRTIVITGASDGIGAVAARTLAGPDVDLVIVGRSASKTAAVAAATGATAFTADFARFDDVRRLAGQIAEKTDRVDVLLNNAGGIFDPGGITGDGHEPNLQINHLSPFLLTNLLHDQLAAAGGALVVNTSSIGNLYGRVDFDDLEFRRRRRPEICVYGVSKLMNIMFANGIATRWSDAGIVSAAVHPGAVASSFGRDSLGWGLMYRTPLRHVIAISPEKGAQPLIRLARLGADPAVNGVYFHRNRAGFAMNPQAKDAGVVDRLWTVSAELTSV</sequence>
<keyword evidence="1" id="KW-0560">Oxidoreductase</keyword>
<protein>
    <submittedName>
        <fullName evidence="2">SDR family NAD(P)-dependent oxidoreductase</fullName>
    </submittedName>
</protein>